<dbReference type="RefSeq" id="WP_087425412.1">
    <property type="nucleotide sequence ID" value="NZ_CATZGC010000011.1"/>
</dbReference>
<accession>A0A1Y3YYU4</accession>
<reference evidence="2" key="1">
    <citation type="submission" date="2017-04" db="EMBL/GenBank/DDBJ databases">
        <title>Function of individual gut microbiota members based on whole genome sequencing of pure cultures obtained from chicken caecum.</title>
        <authorList>
            <person name="Medvecky M."/>
            <person name="Cejkova D."/>
            <person name="Polansky O."/>
            <person name="Karasova D."/>
            <person name="Kubasova T."/>
            <person name="Cizek A."/>
            <person name="Rychlik I."/>
        </authorList>
    </citation>
    <scope>NUCLEOTIDE SEQUENCE [LARGE SCALE GENOMIC DNA]</scope>
    <source>
        <strain evidence="2">An43</strain>
    </source>
</reference>
<dbReference type="InterPro" id="IPR036388">
    <property type="entry name" value="WH-like_DNA-bd_sf"/>
</dbReference>
<dbReference type="Pfam" id="PF13730">
    <property type="entry name" value="HTH_36"/>
    <property type="match status" value="1"/>
</dbReference>
<organism evidence="1 2">
    <name type="scientific">Bacteroides clarus</name>
    <dbReference type="NCBI Taxonomy" id="626929"/>
    <lineage>
        <taxon>Bacteria</taxon>
        <taxon>Pseudomonadati</taxon>
        <taxon>Bacteroidota</taxon>
        <taxon>Bacteroidia</taxon>
        <taxon>Bacteroidales</taxon>
        <taxon>Bacteroidaceae</taxon>
        <taxon>Bacteroides</taxon>
    </lineage>
</organism>
<evidence type="ECO:0000313" key="1">
    <source>
        <dbReference type="EMBL" id="OUO02532.1"/>
    </source>
</evidence>
<dbReference type="AlphaFoldDB" id="A0A1Y3YYU4"/>
<name>A0A1Y3YYU4_9BACE</name>
<proteinExistence type="predicted"/>
<dbReference type="Gene3D" id="1.10.10.10">
    <property type="entry name" value="Winged helix-like DNA-binding domain superfamily/Winged helix DNA-binding domain"/>
    <property type="match status" value="1"/>
</dbReference>
<dbReference type="EMBL" id="NFII01000002">
    <property type="protein sequence ID" value="OUO02532.1"/>
    <property type="molecule type" value="Genomic_DNA"/>
</dbReference>
<comment type="caution">
    <text evidence="1">The sequence shown here is derived from an EMBL/GenBank/DDBJ whole genome shotgun (WGS) entry which is preliminary data.</text>
</comment>
<dbReference type="Proteomes" id="UP000195386">
    <property type="component" value="Unassembled WGS sequence"/>
</dbReference>
<protein>
    <submittedName>
        <fullName evidence="1">MarR family transcriptional regulator</fullName>
    </submittedName>
</protein>
<evidence type="ECO:0000313" key="2">
    <source>
        <dbReference type="Proteomes" id="UP000195386"/>
    </source>
</evidence>
<gene>
    <name evidence="1" type="ORF">B5F97_03165</name>
</gene>
<dbReference type="SUPFAM" id="SSF46785">
    <property type="entry name" value="Winged helix' DNA-binding domain"/>
    <property type="match status" value="1"/>
</dbReference>
<sequence>MTEAKLSYRRITEKIAGKLDLLEAYLFYCLALCSDCYTAISHIKQEKLAAFYGITKEEQIGKWLHKFEDMRLIKIHSNLIKGKYGTFSRYEYELDTEHYVLIGNTLYDEPISRELKGFLVLLKCKCLNGTNTCKYSQNMLAEELGLSASTISRYIREATKLGYVKKDKKGIHLLDKDIFLITSETQIAILKNVYPEILTDEDIARGYCC</sequence>
<dbReference type="InterPro" id="IPR036390">
    <property type="entry name" value="WH_DNA-bd_sf"/>
</dbReference>